<reference evidence="2" key="1">
    <citation type="submission" date="2023-01" db="EMBL/GenBank/DDBJ databases">
        <title>The chitinases involved in constricting ring structure development in the nematode-trapping fungus Drechslerella dactyloides.</title>
        <authorList>
            <person name="Wang R."/>
            <person name="Zhang L."/>
            <person name="Tang P."/>
            <person name="Li S."/>
            <person name="Liang L."/>
        </authorList>
    </citation>
    <scope>NUCLEOTIDE SEQUENCE</scope>
    <source>
        <strain evidence="2">YMF1.00031</strain>
    </source>
</reference>
<gene>
    <name evidence="2" type="ORF">Dda_0373</name>
</gene>
<protein>
    <submittedName>
        <fullName evidence="2">Uncharacterized protein</fullName>
    </submittedName>
</protein>
<proteinExistence type="predicted"/>
<evidence type="ECO:0000256" key="1">
    <source>
        <dbReference type="SAM" id="MobiDB-lite"/>
    </source>
</evidence>
<dbReference type="AlphaFoldDB" id="A0AAD6J4U5"/>
<keyword evidence="3" id="KW-1185">Reference proteome</keyword>
<organism evidence="2 3">
    <name type="scientific">Drechslerella dactyloides</name>
    <name type="common">Nematode-trapping fungus</name>
    <name type="synonym">Arthrobotrys dactyloides</name>
    <dbReference type="NCBI Taxonomy" id="74499"/>
    <lineage>
        <taxon>Eukaryota</taxon>
        <taxon>Fungi</taxon>
        <taxon>Dikarya</taxon>
        <taxon>Ascomycota</taxon>
        <taxon>Pezizomycotina</taxon>
        <taxon>Orbiliomycetes</taxon>
        <taxon>Orbiliales</taxon>
        <taxon>Orbiliaceae</taxon>
        <taxon>Drechslerella</taxon>
    </lineage>
</organism>
<accession>A0AAD6J4U5</accession>
<dbReference type="Proteomes" id="UP001221413">
    <property type="component" value="Unassembled WGS sequence"/>
</dbReference>
<name>A0AAD6J4U5_DREDA</name>
<feature type="region of interest" description="Disordered" evidence="1">
    <location>
        <begin position="392"/>
        <end position="411"/>
    </location>
</feature>
<evidence type="ECO:0000313" key="2">
    <source>
        <dbReference type="EMBL" id="KAJ6264230.1"/>
    </source>
</evidence>
<dbReference type="EMBL" id="JAQGDS010000001">
    <property type="protein sequence ID" value="KAJ6264230.1"/>
    <property type="molecule type" value="Genomic_DNA"/>
</dbReference>
<sequence>MTMLELANTMPAQATTLDDNDEVTPAPVQGDVIGYMDEEAELTETCPDFEYSEHPIDDHFLARVEAFAINRANRILTEKWGKAHMTAYLGLPIVRVQRWICRQSKVADNTPHPVGTSVLHWLTVLAKYAPDFETAKRALTQAYFDSRRHERIYMFRQYPECEYQAAFPPYLTVEDIYNAIQLIQPETYLDYLGEPTDAPKLRPKVPPSVGRGLFWDIPRVAYIIALKEPDPVYLNGPFLGYRILPSPCQACVTHGYVQNVVCPSYVRRRDRDAVRYLVDFGHSHDEDVLLMTARHFRERQSQPKLPSGYRSWTQYARAVVHATEFAFHVNSSFLVMPTPCNDTPPSPVIDNAVFLKYRYRCILTTRNSNGVARRACRGPLIYALIKNITTKISKKQKKEQRRKEKRARRNH</sequence>
<comment type="caution">
    <text evidence="2">The sequence shown here is derived from an EMBL/GenBank/DDBJ whole genome shotgun (WGS) entry which is preliminary data.</text>
</comment>
<evidence type="ECO:0000313" key="3">
    <source>
        <dbReference type="Proteomes" id="UP001221413"/>
    </source>
</evidence>